<comment type="caution">
    <text evidence="2">The sequence shown here is derived from an EMBL/GenBank/DDBJ whole genome shotgun (WGS) entry which is preliminary data.</text>
</comment>
<feature type="region of interest" description="Disordered" evidence="1">
    <location>
        <begin position="1"/>
        <end position="24"/>
    </location>
</feature>
<sequence>MQRLGKKGRLQESSDELSDRKRRFSERVLTGLDQQIISYSSSLKTDKRSRRPERRRKKHTRPPSTALARKVASELTKSGALAKTLITYALTQSWGPEKIKESMQEVAISGNLRENQLSRWSNVLAKTMDRREDLAKFIYSDDLHALLKRYPSLGRVTCLLSSLCRQLAQHSEVTARPAVLPGHRMPLTMQPSVSMTNPIIAKGIVECLDAELGNRPGDTGLLSNLSQFAERAQLSGRQVENMLELLRGAHTDYETLRRVEGAPKRIARLQNLCARPNIIYRGLLDDTAKRWGRVQLEALKFVCNGRLTHAIMEAKLQKTPTYRAMMTALSHPNLQLDEELLIRMNEAEFEPSAKLCKAWSEVRRHLIALLMEIREKEGGLPDPSLIQMTTLDRCEGIKGKVARMFELYRQVADADELTGSDSSGSDQAKQMAANPLLCELRSQVTQRLEQVGGRSSELPEHWKAIRAFLTVYDRKEINLTNLTEFGGKRYLSSDLAFINCAAQLWVDEEIEKTVDELILSQPELPTPPALGILDLLIDTHKMTSFQRQPFWQVINEEEMAALAAAHSSVASSISAAMPPTIPGVPGPLTFGLSPARKA</sequence>
<feature type="region of interest" description="Disordered" evidence="1">
    <location>
        <begin position="40"/>
        <end position="69"/>
    </location>
</feature>
<dbReference type="Proteomes" id="UP000784294">
    <property type="component" value="Unassembled WGS sequence"/>
</dbReference>
<keyword evidence="3" id="KW-1185">Reference proteome</keyword>
<reference evidence="2" key="1">
    <citation type="submission" date="2018-11" db="EMBL/GenBank/DDBJ databases">
        <authorList>
            <consortium name="Pathogen Informatics"/>
        </authorList>
    </citation>
    <scope>NUCLEOTIDE SEQUENCE</scope>
</reference>
<organism evidence="2 3">
    <name type="scientific">Protopolystoma xenopodis</name>
    <dbReference type="NCBI Taxonomy" id="117903"/>
    <lineage>
        <taxon>Eukaryota</taxon>
        <taxon>Metazoa</taxon>
        <taxon>Spiralia</taxon>
        <taxon>Lophotrochozoa</taxon>
        <taxon>Platyhelminthes</taxon>
        <taxon>Monogenea</taxon>
        <taxon>Polyopisthocotylea</taxon>
        <taxon>Polystomatidea</taxon>
        <taxon>Polystomatidae</taxon>
        <taxon>Protopolystoma</taxon>
    </lineage>
</organism>
<feature type="non-terminal residue" evidence="2">
    <location>
        <position position="598"/>
    </location>
</feature>
<evidence type="ECO:0000313" key="3">
    <source>
        <dbReference type="Proteomes" id="UP000784294"/>
    </source>
</evidence>
<evidence type="ECO:0000256" key="1">
    <source>
        <dbReference type="SAM" id="MobiDB-lite"/>
    </source>
</evidence>
<evidence type="ECO:0000313" key="2">
    <source>
        <dbReference type="EMBL" id="VEL16227.1"/>
    </source>
</evidence>
<dbReference type="AlphaFoldDB" id="A0A3S5BSF7"/>
<proteinExistence type="predicted"/>
<dbReference type="EMBL" id="CAAALY010027617">
    <property type="protein sequence ID" value="VEL16227.1"/>
    <property type="molecule type" value="Genomic_DNA"/>
</dbReference>
<feature type="compositionally biased region" description="Basic residues" evidence="1">
    <location>
        <begin position="47"/>
        <end position="61"/>
    </location>
</feature>
<name>A0A3S5BSF7_9PLAT</name>
<gene>
    <name evidence="2" type="ORF">PXEA_LOCUS9667</name>
</gene>
<accession>A0A3S5BSF7</accession>
<protein>
    <submittedName>
        <fullName evidence="2">Uncharacterized protein</fullName>
    </submittedName>
</protein>